<dbReference type="Proteomes" id="UP000198287">
    <property type="component" value="Unassembled WGS sequence"/>
</dbReference>
<dbReference type="GO" id="GO:0030246">
    <property type="term" value="F:carbohydrate binding"/>
    <property type="evidence" value="ECO:0007669"/>
    <property type="project" value="InterPro"/>
</dbReference>
<dbReference type="InterPro" id="IPR013780">
    <property type="entry name" value="Glyco_hydro_b"/>
</dbReference>
<dbReference type="PANTHER" id="PTHR22762">
    <property type="entry name" value="ALPHA-GLUCOSIDASE"/>
    <property type="match status" value="1"/>
</dbReference>
<dbReference type="GO" id="GO:0005975">
    <property type="term" value="P:carbohydrate metabolic process"/>
    <property type="evidence" value="ECO:0007669"/>
    <property type="project" value="InterPro"/>
</dbReference>
<dbReference type="SUPFAM" id="SSF74650">
    <property type="entry name" value="Galactose mutarotase-like"/>
    <property type="match status" value="1"/>
</dbReference>
<dbReference type="InterPro" id="IPR011013">
    <property type="entry name" value="Gal_mutarotase_sf_dom"/>
</dbReference>
<organism evidence="2 3">
    <name type="scientific">Folsomia candida</name>
    <name type="common">Springtail</name>
    <dbReference type="NCBI Taxonomy" id="158441"/>
    <lineage>
        <taxon>Eukaryota</taxon>
        <taxon>Metazoa</taxon>
        <taxon>Ecdysozoa</taxon>
        <taxon>Arthropoda</taxon>
        <taxon>Hexapoda</taxon>
        <taxon>Collembola</taxon>
        <taxon>Entomobryomorpha</taxon>
        <taxon>Isotomoidea</taxon>
        <taxon>Isotomidae</taxon>
        <taxon>Proisotominae</taxon>
        <taxon>Folsomia</taxon>
    </lineage>
</organism>
<dbReference type="PANTHER" id="PTHR22762:SF133">
    <property type="entry name" value="P-TYPE DOMAIN-CONTAINING PROTEIN"/>
    <property type="match status" value="1"/>
</dbReference>
<dbReference type="Gene3D" id="2.60.40.1180">
    <property type="entry name" value="Golgi alpha-mannosidase II"/>
    <property type="match status" value="1"/>
</dbReference>
<comment type="caution">
    <text evidence="2">The sequence shown here is derived from an EMBL/GenBank/DDBJ whole genome shotgun (WGS) entry which is preliminary data.</text>
</comment>
<accession>A0A226CV36</accession>
<evidence type="ECO:0000256" key="1">
    <source>
        <dbReference type="SAM" id="MobiDB-lite"/>
    </source>
</evidence>
<protein>
    <submittedName>
        <fullName evidence="2">Maltase-glucoamylase, intestinal</fullName>
    </submittedName>
</protein>
<evidence type="ECO:0000313" key="3">
    <source>
        <dbReference type="Proteomes" id="UP000198287"/>
    </source>
</evidence>
<dbReference type="EMBL" id="LNIX01000075">
    <property type="protein sequence ID" value="OXA36749.1"/>
    <property type="molecule type" value="Genomic_DNA"/>
</dbReference>
<name>A0A226CV36_FOLCA</name>
<gene>
    <name evidence="2" type="ORF">Fcan01_28485</name>
</gene>
<dbReference type="Gene3D" id="2.60.40.1760">
    <property type="entry name" value="glycosyl hydrolase (family 31)"/>
    <property type="match status" value="1"/>
</dbReference>
<keyword evidence="3" id="KW-1185">Reference proteome</keyword>
<dbReference type="AlphaFoldDB" id="A0A226CV36"/>
<dbReference type="GO" id="GO:0004553">
    <property type="term" value="F:hydrolase activity, hydrolyzing O-glycosyl compounds"/>
    <property type="evidence" value="ECO:0007669"/>
    <property type="project" value="TreeGrafter"/>
</dbReference>
<sequence>MVGEPINSPGGVRVELQRQGGRRRRWDSEAENLVLEAEYQSNGRLRIKITPPTGPPRFEVPLDILPPAEGNENPLYQLQFENSPLFSFKVSRKATGTVLFDTTIGQNNFIYADQYLTLSWQLPSENVYGIGENEQTSFRHDFSANKIYPLWAQDHTPENPAISIGEPAGSYEPFELGQTMDVWVKRADGSPEEGKPSQRRGVQLKGQAKEVCYYDGMEVPTPGQTLVLAAPLDYIPLHVHGGNILPTQDPERTTQSARNNPFGLIIALDENQSAKGSLFYDDGGDTIGYTEMGSKRMDTIRLFGHAPFRLMYVNGNPWFDYAVNGATGEVTVLHLQLPMNLAFTVRCEP</sequence>
<reference evidence="2 3" key="1">
    <citation type="submission" date="2015-12" db="EMBL/GenBank/DDBJ databases">
        <title>The genome of Folsomia candida.</title>
        <authorList>
            <person name="Faddeeva A."/>
            <person name="Derks M.F."/>
            <person name="Anvar Y."/>
            <person name="Smit S."/>
            <person name="Van Straalen N."/>
            <person name="Roelofs D."/>
        </authorList>
    </citation>
    <scope>NUCLEOTIDE SEQUENCE [LARGE SCALE GENOMIC DNA]</scope>
    <source>
        <strain evidence="2 3">VU population</strain>
        <tissue evidence="2">Whole body</tissue>
    </source>
</reference>
<evidence type="ECO:0000313" key="2">
    <source>
        <dbReference type="EMBL" id="OXA36749.1"/>
    </source>
</evidence>
<feature type="region of interest" description="Disordered" evidence="1">
    <location>
        <begin position="1"/>
        <end position="21"/>
    </location>
</feature>
<proteinExistence type="predicted"/>
<dbReference type="OrthoDB" id="1334205at2759"/>